<keyword evidence="1" id="KW-1133">Transmembrane helix</keyword>
<sequence>MWKIFSDWKFSPWLFAIVLLACFAVSAGIRFEQFEVWGKTPVVYFVGERPMMTTLDAPIWLRIAREYNEETYGEKKLRNYPHKLSPKTLAESQIPQKFTDSPTSLLSKEKPEKKYHEIPLLSYIIAHLATFFNQNYYLTGTMLIPVLASLFILPLGIYFFLIGIPISGVLGGLIGTFSSGYYM</sequence>
<protein>
    <submittedName>
        <fullName evidence="2">Uncharacterized protein</fullName>
    </submittedName>
</protein>
<feature type="non-terminal residue" evidence="2">
    <location>
        <position position="183"/>
    </location>
</feature>
<dbReference type="PROSITE" id="PS51257">
    <property type="entry name" value="PROKAR_LIPOPROTEIN"/>
    <property type="match status" value="1"/>
</dbReference>
<evidence type="ECO:0000256" key="1">
    <source>
        <dbReference type="SAM" id="Phobius"/>
    </source>
</evidence>
<proteinExistence type="predicted"/>
<reference evidence="2" key="1">
    <citation type="submission" date="2018-05" db="EMBL/GenBank/DDBJ databases">
        <authorList>
            <person name="Lanie J.A."/>
            <person name="Ng W.-L."/>
            <person name="Kazmierczak K.M."/>
            <person name="Andrzejewski T.M."/>
            <person name="Davidsen T.M."/>
            <person name="Wayne K.J."/>
            <person name="Tettelin H."/>
            <person name="Glass J.I."/>
            <person name="Rusch D."/>
            <person name="Podicherti R."/>
            <person name="Tsui H.-C.T."/>
            <person name="Winkler M.E."/>
        </authorList>
    </citation>
    <scope>NUCLEOTIDE SEQUENCE</scope>
</reference>
<feature type="transmembrane region" description="Helical" evidence="1">
    <location>
        <begin position="12"/>
        <end position="31"/>
    </location>
</feature>
<name>A0A382MWK5_9ZZZZ</name>
<keyword evidence="1" id="KW-0472">Membrane</keyword>
<feature type="transmembrane region" description="Helical" evidence="1">
    <location>
        <begin position="157"/>
        <end position="182"/>
    </location>
</feature>
<gene>
    <name evidence="2" type="ORF">METZ01_LOCUS306188</name>
</gene>
<feature type="transmembrane region" description="Helical" evidence="1">
    <location>
        <begin position="118"/>
        <end position="137"/>
    </location>
</feature>
<dbReference type="EMBL" id="UINC01096446">
    <property type="protein sequence ID" value="SVC53334.1"/>
    <property type="molecule type" value="Genomic_DNA"/>
</dbReference>
<dbReference type="AlphaFoldDB" id="A0A382MWK5"/>
<organism evidence="2">
    <name type="scientific">marine metagenome</name>
    <dbReference type="NCBI Taxonomy" id="408172"/>
    <lineage>
        <taxon>unclassified sequences</taxon>
        <taxon>metagenomes</taxon>
        <taxon>ecological metagenomes</taxon>
    </lineage>
</organism>
<keyword evidence="1" id="KW-0812">Transmembrane</keyword>
<evidence type="ECO:0000313" key="2">
    <source>
        <dbReference type="EMBL" id="SVC53334.1"/>
    </source>
</evidence>
<accession>A0A382MWK5</accession>